<keyword evidence="2" id="KW-1003">Cell membrane</keyword>
<evidence type="ECO:0000256" key="4">
    <source>
        <dbReference type="ARBA" id="ARBA00022989"/>
    </source>
</evidence>
<keyword evidence="9" id="KW-0969">Cilium</keyword>
<dbReference type="InterPro" id="IPR022781">
    <property type="entry name" value="Flagellar_biosynth_FliO"/>
</dbReference>
<dbReference type="GO" id="GO:0016020">
    <property type="term" value="C:membrane"/>
    <property type="evidence" value="ECO:0007669"/>
    <property type="project" value="InterPro"/>
</dbReference>
<keyword evidence="9" id="KW-0282">Flagellum</keyword>
<comment type="subcellular location">
    <subcellularLocation>
        <location evidence="1">Cell membrane</location>
    </subcellularLocation>
</comment>
<protein>
    <submittedName>
        <fullName evidence="9">Flagellar biosynthesis protein, FliO</fullName>
    </submittedName>
</protein>
<dbReference type="GO" id="GO:0044781">
    <property type="term" value="P:bacterial-type flagellum organization"/>
    <property type="evidence" value="ECO:0007669"/>
    <property type="project" value="InterPro"/>
</dbReference>
<feature type="signal peptide" evidence="8">
    <location>
        <begin position="1"/>
        <end position="30"/>
    </location>
</feature>
<keyword evidence="5 7" id="KW-0472">Membrane</keyword>
<evidence type="ECO:0000256" key="3">
    <source>
        <dbReference type="ARBA" id="ARBA00022692"/>
    </source>
</evidence>
<evidence type="ECO:0000313" key="10">
    <source>
        <dbReference type="Proteomes" id="UP000315700"/>
    </source>
</evidence>
<dbReference type="Proteomes" id="UP000315700">
    <property type="component" value="Chromosome"/>
</dbReference>
<evidence type="ECO:0000256" key="5">
    <source>
        <dbReference type="ARBA" id="ARBA00023136"/>
    </source>
</evidence>
<dbReference type="AlphaFoldDB" id="A0A517SJC3"/>
<reference evidence="9 10" key="1">
    <citation type="submission" date="2019-02" db="EMBL/GenBank/DDBJ databases">
        <title>Deep-cultivation of Planctomycetes and their phenomic and genomic characterization uncovers novel biology.</title>
        <authorList>
            <person name="Wiegand S."/>
            <person name="Jogler M."/>
            <person name="Boedeker C."/>
            <person name="Pinto D."/>
            <person name="Vollmers J."/>
            <person name="Rivas-Marin E."/>
            <person name="Kohn T."/>
            <person name="Peeters S.H."/>
            <person name="Heuer A."/>
            <person name="Rast P."/>
            <person name="Oberbeckmann S."/>
            <person name="Bunk B."/>
            <person name="Jeske O."/>
            <person name="Meyerdierks A."/>
            <person name="Storesund J.E."/>
            <person name="Kallscheuer N."/>
            <person name="Luecker S."/>
            <person name="Lage O.M."/>
            <person name="Pohl T."/>
            <person name="Merkel B.J."/>
            <person name="Hornburger P."/>
            <person name="Mueller R.-W."/>
            <person name="Bruemmer F."/>
            <person name="Labrenz M."/>
            <person name="Spormann A.M."/>
            <person name="Op den Camp H."/>
            <person name="Overmann J."/>
            <person name="Amann R."/>
            <person name="Jetten M.S.M."/>
            <person name="Mascher T."/>
            <person name="Medema M.H."/>
            <person name="Devos D.P."/>
            <person name="Kaster A.-K."/>
            <person name="Ovreas L."/>
            <person name="Rohde M."/>
            <person name="Galperin M.Y."/>
            <person name="Jogler C."/>
        </authorList>
    </citation>
    <scope>NUCLEOTIDE SEQUENCE [LARGE SCALE GENOMIC DNA]</scope>
    <source>
        <strain evidence="9 10">Pan44</strain>
    </source>
</reference>
<keyword evidence="8" id="KW-0732">Signal</keyword>
<dbReference type="Pfam" id="PF04347">
    <property type="entry name" value="FliO"/>
    <property type="match status" value="1"/>
</dbReference>
<dbReference type="RefSeq" id="WP_145033347.1">
    <property type="nucleotide sequence ID" value="NZ_CP036271.1"/>
</dbReference>
<dbReference type="KEGG" id="ccos:Pan44_42760"/>
<evidence type="ECO:0000313" key="9">
    <source>
        <dbReference type="EMBL" id="QDT56224.1"/>
    </source>
</evidence>
<evidence type="ECO:0000256" key="2">
    <source>
        <dbReference type="ARBA" id="ARBA00022475"/>
    </source>
</evidence>
<feature type="transmembrane region" description="Helical" evidence="7">
    <location>
        <begin position="190"/>
        <end position="209"/>
    </location>
</feature>
<name>A0A517SJC3_9PLAN</name>
<proteinExistence type="predicted"/>
<keyword evidence="4 7" id="KW-1133">Transmembrane helix</keyword>
<keyword evidence="10" id="KW-1185">Reference proteome</keyword>
<dbReference type="InParanoid" id="A0A517SJC3"/>
<feature type="chain" id="PRO_5021828524" evidence="8">
    <location>
        <begin position="31"/>
        <end position="311"/>
    </location>
</feature>
<organism evidence="9 10">
    <name type="scientific">Caulifigura coniformis</name>
    <dbReference type="NCBI Taxonomy" id="2527983"/>
    <lineage>
        <taxon>Bacteria</taxon>
        <taxon>Pseudomonadati</taxon>
        <taxon>Planctomycetota</taxon>
        <taxon>Planctomycetia</taxon>
        <taxon>Planctomycetales</taxon>
        <taxon>Planctomycetaceae</taxon>
        <taxon>Caulifigura</taxon>
    </lineage>
</organism>
<keyword evidence="3 7" id="KW-0812">Transmembrane</keyword>
<dbReference type="EMBL" id="CP036271">
    <property type="protein sequence ID" value="QDT56224.1"/>
    <property type="molecule type" value="Genomic_DNA"/>
</dbReference>
<gene>
    <name evidence="9" type="ORF">Pan44_42760</name>
</gene>
<sequence length="311" mass="33001" precursor="true">MKIPTTHLPVRVLWVAASVATLHIAGVLSADDDIGLPQVAPSDIFQSPSRPTPQPEAAVEPAGQANPFTALPPGWEPLEDRRPANKPWQSSPETRRSLRDVVPEERLVPVQAVELPAIPAPVVDTAAASLVSPMRAAQAHPVLSPPEPTDEELPVTFVPRPVSEEEPSTAPAEATATSASAEDLEGMLHGMVWITATIGLGAVVSLWMLKLWLTRGGRGVLPSKSLKLVDTLRIGPRCGVYLVQAEAHRVLVGVEHGKTMCLMPLPADFSESLEAADSAQGEETAPAGGFERVADLFSALRHEERSKGAAS</sequence>
<feature type="region of interest" description="Disordered" evidence="6">
    <location>
        <begin position="39"/>
        <end position="100"/>
    </location>
</feature>
<evidence type="ECO:0000256" key="8">
    <source>
        <dbReference type="SAM" id="SignalP"/>
    </source>
</evidence>
<evidence type="ECO:0000256" key="6">
    <source>
        <dbReference type="SAM" id="MobiDB-lite"/>
    </source>
</evidence>
<accession>A0A517SJC3</accession>
<evidence type="ECO:0000256" key="1">
    <source>
        <dbReference type="ARBA" id="ARBA00004236"/>
    </source>
</evidence>
<keyword evidence="9" id="KW-0966">Cell projection</keyword>
<evidence type="ECO:0000256" key="7">
    <source>
        <dbReference type="SAM" id="Phobius"/>
    </source>
</evidence>